<dbReference type="EC" id="5.6.2.4" evidence="13"/>
<dbReference type="NCBIfam" id="TIGR02785">
    <property type="entry name" value="addA_Gpos"/>
    <property type="match status" value="1"/>
</dbReference>
<keyword evidence="2 13" id="KW-0547">Nucleotide-binding</keyword>
<dbReference type="PANTHER" id="PTHR11070">
    <property type="entry name" value="UVRD / RECB / PCRA DNA HELICASE FAMILY MEMBER"/>
    <property type="match status" value="1"/>
</dbReference>
<evidence type="ECO:0000256" key="1">
    <source>
        <dbReference type="ARBA" id="ARBA00022722"/>
    </source>
</evidence>
<keyword evidence="7 13" id="KW-0067">ATP-binding</keyword>
<dbReference type="GO" id="GO:0008408">
    <property type="term" value="F:3'-5' exonuclease activity"/>
    <property type="evidence" value="ECO:0007669"/>
    <property type="project" value="UniProtKB-UniRule"/>
</dbReference>
<protein>
    <recommendedName>
        <fullName evidence="13">ATP-dependent helicase/nuclease subunit A</fullName>
        <ecNumber evidence="13">3.1.-.-</ecNumber>
        <ecNumber evidence="13">5.6.2.4</ecNumber>
    </recommendedName>
    <alternativeName>
        <fullName evidence="13">ATP-dependent helicase/nuclease AddA</fullName>
    </alternativeName>
    <alternativeName>
        <fullName evidence="13">DNA 3'-5' helicase AddA</fullName>
    </alternativeName>
</protein>
<comment type="catalytic activity">
    <reaction evidence="12 13">
        <text>ATP + H2O = ADP + phosphate + H(+)</text>
        <dbReference type="Rhea" id="RHEA:13065"/>
        <dbReference type="ChEBI" id="CHEBI:15377"/>
        <dbReference type="ChEBI" id="CHEBI:15378"/>
        <dbReference type="ChEBI" id="CHEBI:30616"/>
        <dbReference type="ChEBI" id="CHEBI:43474"/>
        <dbReference type="ChEBI" id="CHEBI:456216"/>
        <dbReference type="EC" id="5.6.2.4"/>
    </reaction>
</comment>
<keyword evidence="9 13" id="KW-0234">DNA repair</keyword>
<dbReference type="GO" id="GO:0043138">
    <property type="term" value="F:3'-5' DNA helicase activity"/>
    <property type="evidence" value="ECO:0007669"/>
    <property type="project" value="UniProtKB-UniRule"/>
</dbReference>
<evidence type="ECO:0000256" key="11">
    <source>
        <dbReference type="ARBA" id="ARBA00034617"/>
    </source>
</evidence>
<dbReference type="Gene3D" id="3.90.320.10">
    <property type="match status" value="1"/>
</dbReference>
<dbReference type="SUPFAM" id="SSF52980">
    <property type="entry name" value="Restriction endonuclease-like"/>
    <property type="match status" value="1"/>
</dbReference>
<evidence type="ECO:0000256" key="2">
    <source>
        <dbReference type="ARBA" id="ARBA00022741"/>
    </source>
</evidence>
<dbReference type="InterPro" id="IPR000212">
    <property type="entry name" value="DNA_helicase_UvrD/REP"/>
</dbReference>
<dbReference type="InterPro" id="IPR038726">
    <property type="entry name" value="PDDEXK_AddAB-type"/>
</dbReference>
<dbReference type="GO" id="GO:0033202">
    <property type="term" value="C:DNA helicase complex"/>
    <property type="evidence" value="ECO:0007669"/>
    <property type="project" value="TreeGrafter"/>
</dbReference>
<accession>A0A3R6V650</accession>
<evidence type="ECO:0000256" key="14">
    <source>
        <dbReference type="PROSITE-ProRule" id="PRU00560"/>
    </source>
</evidence>
<comment type="cofactor">
    <cofactor evidence="13">
        <name>Mg(2+)</name>
        <dbReference type="ChEBI" id="CHEBI:18420"/>
    </cofactor>
</comment>
<dbReference type="PROSITE" id="PS51217">
    <property type="entry name" value="UVRD_HELICASE_CTER"/>
    <property type="match status" value="1"/>
</dbReference>
<dbReference type="InterPro" id="IPR027417">
    <property type="entry name" value="P-loop_NTPase"/>
</dbReference>
<dbReference type="PROSITE" id="PS51198">
    <property type="entry name" value="UVRD_HELICASE_ATP_BIND"/>
    <property type="match status" value="1"/>
</dbReference>
<comment type="caution">
    <text evidence="18">The sequence shown here is derived from an EMBL/GenBank/DDBJ whole genome shotgun (WGS) entry which is preliminary data.</text>
</comment>
<comment type="subunit">
    <text evidence="13">Heterodimer of AddA and AddB/RexB.</text>
</comment>
<dbReference type="EMBL" id="QOCS01000014">
    <property type="protein sequence ID" value="RHW45977.1"/>
    <property type="molecule type" value="Genomic_DNA"/>
</dbReference>
<feature type="domain" description="UvrD-like helicase C-terminal" evidence="17">
    <location>
        <begin position="473"/>
        <end position="785"/>
    </location>
</feature>
<evidence type="ECO:0000313" key="19">
    <source>
        <dbReference type="Proteomes" id="UP000284822"/>
    </source>
</evidence>
<dbReference type="GO" id="GO:0000724">
    <property type="term" value="P:double-strand break repair via homologous recombination"/>
    <property type="evidence" value="ECO:0007669"/>
    <property type="project" value="UniProtKB-UniRule"/>
</dbReference>
<dbReference type="AlphaFoldDB" id="A0A3R6V650"/>
<evidence type="ECO:0000256" key="12">
    <source>
        <dbReference type="ARBA" id="ARBA00048988"/>
    </source>
</evidence>
<name>A0A3R6V650_9LACO</name>
<evidence type="ECO:0000259" key="16">
    <source>
        <dbReference type="PROSITE" id="PS51198"/>
    </source>
</evidence>
<evidence type="ECO:0000313" key="18">
    <source>
        <dbReference type="EMBL" id="RHW45977.1"/>
    </source>
</evidence>
<keyword evidence="10 13" id="KW-0413">Isomerase</keyword>
<dbReference type="Pfam" id="PF00580">
    <property type="entry name" value="UvrD-helicase"/>
    <property type="match status" value="1"/>
</dbReference>
<evidence type="ECO:0000256" key="7">
    <source>
        <dbReference type="ARBA" id="ARBA00022840"/>
    </source>
</evidence>
<dbReference type="InterPro" id="IPR011604">
    <property type="entry name" value="PDDEXK-like_dom_sf"/>
</dbReference>
<keyword evidence="4 13" id="KW-0378">Hydrolase</keyword>
<dbReference type="Proteomes" id="UP000284822">
    <property type="component" value="Unassembled WGS sequence"/>
</dbReference>
<evidence type="ECO:0000256" key="15">
    <source>
        <dbReference type="SAM" id="Coils"/>
    </source>
</evidence>
<feature type="coiled-coil region" evidence="15">
    <location>
        <begin position="244"/>
        <end position="271"/>
    </location>
</feature>
<evidence type="ECO:0000256" key="5">
    <source>
        <dbReference type="ARBA" id="ARBA00022806"/>
    </source>
</evidence>
<reference evidence="18 19" key="1">
    <citation type="submission" date="2018-07" db="EMBL/GenBank/DDBJ databases">
        <title>Genome sequences of six Lactobacillus spp. isolated from bumble bee guts.</title>
        <authorList>
            <person name="Motta E.V.S."/>
            <person name="Moran N.A."/>
        </authorList>
    </citation>
    <scope>NUCLEOTIDE SEQUENCE [LARGE SCALE GENOMIC DNA]</scope>
    <source>
        <strain evidence="18 19">LV-8.1</strain>
    </source>
</reference>
<dbReference type="InterPro" id="IPR014152">
    <property type="entry name" value="AddA"/>
</dbReference>
<proteinExistence type="inferred from homology"/>
<keyword evidence="8 13" id="KW-0238">DNA-binding</keyword>
<dbReference type="GO" id="GO:0005524">
    <property type="term" value="F:ATP binding"/>
    <property type="evidence" value="ECO:0007669"/>
    <property type="project" value="UniProtKB-UniRule"/>
</dbReference>
<comment type="function">
    <text evidence="13">The heterodimer acts as both an ATP-dependent DNA helicase and an ATP-dependent, dual-direction single-stranded exonuclease. Recognizes the chi site generating a DNA molecule suitable for the initiation of homologous recombination. The AddA nuclease domain is required for chi fragment generation; this subunit has the helicase and 3' -&gt; 5' nuclease activities.</text>
</comment>
<dbReference type="GO" id="GO:0016887">
    <property type="term" value="F:ATP hydrolysis activity"/>
    <property type="evidence" value="ECO:0007669"/>
    <property type="project" value="RHEA"/>
</dbReference>
<gene>
    <name evidence="13 18" type="primary">addA</name>
    <name evidence="18" type="ORF">DS832_06355</name>
</gene>
<dbReference type="InterPro" id="IPR014016">
    <property type="entry name" value="UvrD-like_ATP-bd"/>
</dbReference>
<evidence type="ECO:0000256" key="9">
    <source>
        <dbReference type="ARBA" id="ARBA00023204"/>
    </source>
</evidence>
<organism evidence="18 19">
    <name type="scientific">Bombilactobacillus bombi</name>
    <dbReference type="NCBI Taxonomy" id="1303590"/>
    <lineage>
        <taxon>Bacteria</taxon>
        <taxon>Bacillati</taxon>
        <taxon>Bacillota</taxon>
        <taxon>Bacilli</taxon>
        <taxon>Lactobacillales</taxon>
        <taxon>Lactobacillaceae</taxon>
        <taxon>Bombilactobacillus</taxon>
    </lineage>
</organism>
<keyword evidence="1 13" id="KW-0540">Nuclease</keyword>
<evidence type="ECO:0000259" key="17">
    <source>
        <dbReference type="PROSITE" id="PS51217"/>
    </source>
</evidence>
<keyword evidence="5 13" id="KW-0347">Helicase</keyword>
<keyword evidence="6 13" id="KW-0269">Exonuclease</keyword>
<evidence type="ECO:0000256" key="13">
    <source>
        <dbReference type="HAMAP-Rule" id="MF_01451"/>
    </source>
</evidence>
<dbReference type="Pfam" id="PF12705">
    <property type="entry name" value="PDDEXK_1"/>
    <property type="match status" value="1"/>
</dbReference>
<dbReference type="PANTHER" id="PTHR11070:SF48">
    <property type="entry name" value="ATP-DEPENDENT HELICASE_NUCLEASE SUBUNIT A"/>
    <property type="match status" value="1"/>
</dbReference>
<dbReference type="SUPFAM" id="SSF52540">
    <property type="entry name" value="P-loop containing nucleoside triphosphate hydrolases"/>
    <property type="match status" value="1"/>
</dbReference>
<evidence type="ECO:0000256" key="4">
    <source>
        <dbReference type="ARBA" id="ARBA00022801"/>
    </source>
</evidence>
<dbReference type="Pfam" id="PF13361">
    <property type="entry name" value="UvrD_C"/>
    <property type="match status" value="1"/>
</dbReference>
<feature type="domain" description="UvrD-like helicase ATP-binding" evidence="16">
    <location>
        <begin position="4"/>
        <end position="468"/>
    </location>
</feature>
<dbReference type="HAMAP" id="MF_01451">
    <property type="entry name" value="AddA"/>
    <property type="match status" value="1"/>
</dbReference>
<dbReference type="InterPro" id="IPR014017">
    <property type="entry name" value="DNA_helicase_UvrD-like_C"/>
</dbReference>
<dbReference type="GO" id="GO:0005829">
    <property type="term" value="C:cytosol"/>
    <property type="evidence" value="ECO:0007669"/>
    <property type="project" value="TreeGrafter"/>
</dbReference>
<dbReference type="EC" id="3.1.-.-" evidence="13"/>
<evidence type="ECO:0000256" key="8">
    <source>
        <dbReference type="ARBA" id="ARBA00023125"/>
    </source>
</evidence>
<comment type="catalytic activity">
    <reaction evidence="11 13">
        <text>Couples ATP hydrolysis with the unwinding of duplex DNA by translocating in the 3'-5' direction.</text>
        <dbReference type="EC" id="5.6.2.4"/>
    </reaction>
</comment>
<evidence type="ECO:0000256" key="3">
    <source>
        <dbReference type="ARBA" id="ARBA00022763"/>
    </source>
</evidence>
<sequence>MSKFKPTRSQQQALTAHDSDILVSASAGSGKTTILVDRIVKKLIAGQEIDQLLIVTFTDAAAREMKQRLTKRIQNQAAEISPDKRQHLYRQLSLIPSAYISTLHAFCLRVIRKFYYLIDLDPTFRLLSDDNERYLLKERAWQKVRADYYQADDAEFFALEDNFVSGNDDDDMADLIFQLADFALTTPNPNEWLEQLSQQYFIENDVSQTDFYQETLLDTLTNNIAYLKLQVQKTLQYIDAYEQLEGYYDSLAALNEQLKQIQQQLPELLWDDLRRLIVQLPPIKGRAKAKTEPEIMQPFKNLKNSITEQLQELQYKLFALDNQQWQKILQSAGQLVDKLVTVEVKFLKKFKQEKQAQHSLDFNDLEHYTMQILQTQKDGIAVAKEYYQQQFTEILVDEYQDTNPLQEAIVQQIRRNNPANLFMVGDVKQSIYGFRQAAPQLFVHKYQRMQVDSQAGQLINLSENFRSTKNVIDTVNGIFERVMDQHLGDLDYTQDTRLIAGADFPADLDTTTDVILNQAAENSTDTTNEQAEINLIIEKIQQLFADNYQIYDRQSGQKRPLKYSDIVILTRVKSLNNDIVNQFAQAHLPIVVPDAANYFQATEVRVMLSMLKIIDNPRQDIPLVAVLRSMIGGLNENELAYLRINSRTGDYYQALINYLADNSYNQKNEFAHKLTTKVQHFMEQLAGFREQAPKISISELIWQIYLQTGYLSYVQGMPNGRQRVANLHALYQRADQFEQMEFKGLFQFIRFIEHIQNNQKDLAQPLEYQQESNEITVMTIHGSKGLEFPIVFLLNIDHRFNNEDSHRKYLFDTQQGIGIKYLDQQTHIIYETLPMYTAKAKQRNKVLSEEIRLLYVALTRAQQKLILVGSTKKSLEEEWNNWQLPNQADTVIDTAIRSKFNSFQNMLQYVWRLNGQFTEDQVEAKAQSAFQFVINCKSPQKITPAASIANQQPDDSAMNQEITPLFKSTVQKILNFSYPYNVATKTTAYQSVSEIKHLFASPDDQDLPVIDWQQHKLQGNRYILDDFVRPHFLTDEKVAVTPADIGSATHLLLQKIDLKKQPTMSDFQALAHTLVQQQILTAAVAAKINYASLAQFYQSDLGQQILQQQTKLQREWAFSLLLPAKRLFTQMSQEMDDQILIHGIIDGLFRDADNQIIIFDYKTDYLDPQKSSGKHSISNAVQEYSGQLNLYQQAVEQIDHQKVAHKYLCLLSINQVVEVK</sequence>
<dbReference type="InterPro" id="IPR011335">
    <property type="entry name" value="Restrct_endonuc-II-like"/>
</dbReference>
<evidence type="ECO:0000256" key="10">
    <source>
        <dbReference type="ARBA" id="ARBA00023235"/>
    </source>
</evidence>
<evidence type="ECO:0000256" key="6">
    <source>
        <dbReference type="ARBA" id="ARBA00022839"/>
    </source>
</evidence>
<comment type="similarity">
    <text evidence="13">Belongs to the helicase family. AddA subfamily.</text>
</comment>
<dbReference type="Gene3D" id="3.40.50.300">
    <property type="entry name" value="P-loop containing nucleotide triphosphate hydrolases"/>
    <property type="match status" value="4"/>
</dbReference>
<dbReference type="GO" id="GO:0003690">
    <property type="term" value="F:double-stranded DNA binding"/>
    <property type="evidence" value="ECO:0007669"/>
    <property type="project" value="UniProtKB-UniRule"/>
</dbReference>
<keyword evidence="15" id="KW-0175">Coiled coil</keyword>
<dbReference type="RefSeq" id="WP_118910840.1">
    <property type="nucleotide sequence ID" value="NZ_QOCS01000014.1"/>
</dbReference>
<feature type="binding site" evidence="14">
    <location>
        <begin position="25"/>
        <end position="32"/>
    </location>
    <ligand>
        <name>ATP</name>
        <dbReference type="ChEBI" id="CHEBI:30616"/>
    </ligand>
</feature>
<keyword evidence="3 13" id="KW-0227">DNA damage</keyword>